<feature type="non-terminal residue" evidence="1">
    <location>
        <position position="1"/>
    </location>
</feature>
<sequence>VSILQLLFVGPEQKHKRPANLEKSKLEIQYWWSGVNV</sequence>
<dbReference type="AlphaFoldDB" id="A0A382QUI4"/>
<organism evidence="1">
    <name type="scientific">marine metagenome</name>
    <dbReference type="NCBI Taxonomy" id="408172"/>
    <lineage>
        <taxon>unclassified sequences</taxon>
        <taxon>metagenomes</taxon>
        <taxon>ecological metagenomes</taxon>
    </lineage>
</organism>
<protein>
    <submittedName>
        <fullName evidence="1">Uncharacterized protein</fullName>
    </submittedName>
</protein>
<name>A0A382QUI4_9ZZZZ</name>
<dbReference type="EMBL" id="UINC01116328">
    <property type="protein sequence ID" value="SVC87991.1"/>
    <property type="molecule type" value="Genomic_DNA"/>
</dbReference>
<evidence type="ECO:0000313" key="1">
    <source>
        <dbReference type="EMBL" id="SVC87991.1"/>
    </source>
</evidence>
<reference evidence="1" key="1">
    <citation type="submission" date="2018-05" db="EMBL/GenBank/DDBJ databases">
        <authorList>
            <person name="Lanie J.A."/>
            <person name="Ng W.-L."/>
            <person name="Kazmierczak K.M."/>
            <person name="Andrzejewski T.M."/>
            <person name="Davidsen T.M."/>
            <person name="Wayne K.J."/>
            <person name="Tettelin H."/>
            <person name="Glass J.I."/>
            <person name="Rusch D."/>
            <person name="Podicherti R."/>
            <person name="Tsui H.-C.T."/>
            <person name="Winkler M.E."/>
        </authorList>
    </citation>
    <scope>NUCLEOTIDE SEQUENCE</scope>
</reference>
<proteinExistence type="predicted"/>
<gene>
    <name evidence="1" type="ORF">METZ01_LOCUS340845</name>
</gene>
<accession>A0A382QUI4</accession>
<feature type="non-terminal residue" evidence="1">
    <location>
        <position position="37"/>
    </location>
</feature>